<feature type="region of interest" description="Disordered" evidence="1">
    <location>
        <begin position="41"/>
        <end position="135"/>
    </location>
</feature>
<keyword evidence="3" id="KW-1185">Reference proteome</keyword>
<evidence type="ECO:0000313" key="2">
    <source>
        <dbReference type="EMBL" id="KAJ9615823.1"/>
    </source>
</evidence>
<dbReference type="AlphaFoldDB" id="A0AA38XMT8"/>
<name>A0AA38XMT8_9EURO</name>
<feature type="region of interest" description="Disordered" evidence="1">
    <location>
        <begin position="1"/>
        <end position="21"/>
    </location>
</feature>
<evidence type="ECO:0000313" key="3">
    <source>
        <dbReference type="Proteomes" id="UP001172673"/>
    </source>
</evidence>
<feature type="compositionally biased region" description="Basic and acidic residues" evidence="1">
    <location>
        <begin position="91"/>
        <end position="119"/>
    </location>
</feature>
<dbReference type="Proteomes" id="UP001172673">
    <property type="component" value="Unassembled WGS sequence"/>
</dbReference>
<sequence>MASPPAYTNPVDPKRDRLPPYRAKHTFANSQEELAALKEFAESKTQVQPGSGGTLPDLRGGSWGSKGLAWGGPMEGDATGERGWPAPETEEERKRRKEAEKAKKKEEKVRKGSVGERLKKVISVGSAREGENQAQ</sequence>
<comment type="caution">
    <text evidence="2">The sequence shown here is derived from an EMBL/GenBank/DDBJ whole genome shotgun (WGS) entry which is preliminary data.</text>
</comment>
<feature type="compositionally biased region" description="Gly residues" evidence="1">
    <location>
        <begin position="61"/>
        <end position="74"/>
    </location>
</feature>
<organism evidence="2 3">
    <name type="scientific">Cladophialophora chaetospira</name>
    <dbReference type="NCBI Taxonomy" id="386627"/>
    <lineage>
        <taxon>Eukaryota</taxon>
        <taxon>Fungi</taxon>
        <taxon>Dikarya</taxon>
        <taxon>Ascomycota</taxon>
        <taxon>Pezizomycotina</taxon>
        <taxon>Eurotiomycetes</taxon>
        <taxon>Chaetothyriomycetidae</taxon>
        <taxon>Chaetothyriales</taxon>
        <taxon>Herpotrichiellaceae</taxon>
        <taxon>Cladophialophora</taxon>
    </lineage>
</organism>
<reference evidence="2" key="1">
    <citation type="submission" date="2022-10" db="EMBL/GenBank/DDBJ databases">
        <title>Culturing micro-colonial fungi from biological soil crusts in the Mojave desert and describing Neophaeococcomyces mojavensis, and introducing the new genera and species Taxawa tesnikishii.</title>
        <authorList>
            <person name="Kurbessoian T."/>
            <person name="Stajich J.E."/>
        </authorList>
    </citation>
    <scope>NUCLEOTIDE SEQUENCE</scope>
    <source>
        <strain evidence="2">TK_41</strain>
    </source>
</reference>
<accession>A0AA38XMT8</accession>
<evidence type="ECO:0000256" key="1">
    <source>
        <dbReference type="SAM" id="MobiDB-lite"/>
    </source>
</evidence>
<dbReference type="EMBL" id="JAPDRK010000002">
    <property type="protein sequence ID" value="KAJ9615823.1"/>
    <property type="molecule type" value="Genomic_DNA"/>
</dbReference>
<proteinExistence type="predicted"/>
<gene>
    <name evidence="2" type="ORF">H2200_001900</name>
</gene>
<protein>
    <submittedName>
        <fullName evidence="2">Uncharacterized protein</fullName>
    </submittedName>
</protein>